<feature type="transmembrane region" description="Helical" evidence="1">
    <location>
        <begin position="60"/>
        <end position="85"/>
    </location>
</feature>
<accession>A0A556QLK4</accession>
<dbReference type="RefSeq" id="WP_144353926.1">
    <property type="nucleotide sequence ID" value="NZ_CBCRVV010000008.1"/>
</dbReference>
<reference evidence="2 3" key="1">
    <citation type="submission" date="2019-07" db="EMBL/GenBank/DDBJ databases">
        <title>Description of 53C-WASEF.</title>
        <authorList>
            <person name="Pitt A."/>
            <person name="Hahn M.W."/>
        </authorList>
    </citation>
    <scope>NUCLEOTIDE SEQUENCE [LARGE SCALE GENOMIC DNA]</scope>
    <source>
        <strain evidence="2 3">53C-WASEF</strain>
    </source>
</reference>
<dbReference type="AlphaFoldDB" id="A0A556QLK4"/>
<sequence>MKLRYTLTRWDLFRAQLRGFMCNNRALLWLILIAAIYMFYTSMTGSYTADHSLVVKLLTAFMMVCVVIGAAFLGGMTVTVLNLFLSKGKGVLGEHTLEVTEEGLEERTEFNVSLQRWNGIPRVLKIGRSYMIYITDASAHVIPPPSGILEGDAEQFIATVRAKIKTD</sequence>
<feature type="transmembrane region" description="Helical" evidence="1">
    <location>
        <begin position="21"/>
        <end position="40"/>
    </location>
</feature>
<evidence type="ECO:0000256" key="1">
    <source>
        <dbReference type="SAM" id="Phobius"/>
    </source>
</evidence>
<evidence type="ECO:0000313" key="2">
    <source>
        <dbReference type="EMBL" id="TSJ77505.1"/>
    </source>
</evidence>
<comment type="caution">
    <text evidence="2">The sequence shown here is derived from an EMBL/GenBank/DDBJ whole genome shotgun (WGS) entry which is preliminary data.</text>
</comment>
<keyword evidence="1" id="KW-1133">Transmembrane helix</keyword>
<organism evidence="2 3">
    <name type="scientific">Rariglobus hedericola</name>
    <dbReference type="NCBI Taxonomy" id="2597822"/>
    <lineage>
        <taxon>Bacteria</taxon>
        <taxon>Pseudomonadati</taxon>
        <taxon>Verrucomicrobiota</taxon>
        <taxon>Opitutia</taxon>
        <taxon>Opitutales</taxon>
        <taxon>Opitutaceae</taxon>
        <taxon>Rariglobus</taxon>
    </lineage>
</organism>
<keyword evidence="3" id="KW-1185">Reference proteome</keyword>
<dbReference type="EMBL" id="VMBG01000002">
    <property type="protein sequence ID" value="TSJ77505.1"/>
    <property type="molecule type" value="Genomic_DNA"/>
</dbReference>
<evidence type="ECO:0000313" key="3">
    <source>
        <dbReference type="Proteomes" id="UP000315648"/>
    </source>
</evidence>
<dbReference type="Proteomes" id="UP000315648">
    <property type="component" value="Unassembled WGS sequence"/>
</dbReference>
<gene>
    <name evidence="2" type="ORF">FPL22_15575</name>
</gene>
<protein>
    <submittedName>
        <fullName evidence="2">YcxB family protein</fullName>
    </submittedName>
</protein>
<keyword evidence="1" id="KW-0812">Transmembrane</keyword>
<proteinExistence type="predicted"/>
<keyword evidence="1" id="KW-0472">Membrane</keyword>
<name>A0A556QLK4_9BACT</name>